<dbReference type="RefSeq" id="WP_105964208.1">
    <property type="nucleotide sequence ID" value="NZ_QUBA01000001.1"/>
</dbReference>
<protein>
    <submittedName>
        <fullName evidence="1">Uncharacterized protein</fullName>
    </submittedName>
</protein>
<name>A0ABY2YYV4_9LACO</name>
<accession>A0ABY2YYV4</accession>
<organism evidence="1 2">
    <name type="scientific">Apilactobacillus micheneri</name>
    <dbReference type="NCBI Taxonomy" id="1899430"/>
    <lineage>
        <taxon>Bacteria</taxon>
        <taxon>Bacillati</taxon>
        <taxon>Bacillota</taxon>
        <taxon>Bacilli</taxon>
        <taxon>Lactobacillales</taxon>
        <taxon>Lactobacillaceae</taxon>
        <taxon>Apilactobacillus</taxon>
    </lineage>
</organism>
<sequence>MDLNCINSYDNFKIVGKWGIDKNNLNIDGFLNYDNNGINLITNDSITDDFLINSERIDFIYGKGFIHINNNKFYVSHISLYKNYFSIDGIAGLSKVYNCKSKYIYG</sequence>
<dbReference type="Proteomes" id="UP000777560">
    <property type="component" value="Unassembled WGS sequence"/>
</dbReference>
<evidence type="ECO:0000313" key="1">
    <source>
        <dbReference type="EMBL" id="TPR26237.1"/>
    </source>
</evidence>
<dbReference type="EMBL" id="QUAV01000001">
    <property type="protein sequence ID" value="TPR26237.1"/>
    <property type="molecule type" value="Genomic_DNA"/>
</dbReference>
<keyword evidence="2" id="KW-1185">Reference proteome</keyword>
<proteinExistence type="predicted"/>
<evidence type="ECO:0000313" key="2">
    <source>
        <dbReference type="Proteomes" id="UP000777560"/>
    </source>
</evidence>
<comment type="caution">
    <text evidence="1">The sequence shown here is derived from an EMBL/GenBank/DDBJ whole genome shotgun (WGS) entry which is preliminary data.</text>
</comment>
<gene>
    <name evidence="1" type="ORF">DY114_00640</name>
</gene>
<reference evidence="1 2" key="1">
    <citation type="submission" date="2018-08" db="EMBL/GenBank/DDBJ databases">
        <title>Comparative genomics of wild bee and flower associated Lactobacillus reveals potential adaptation to the bee host.</title>
        <authorList>
            <person name="Vuong H.Q."/>
            <person name="Mcfrederick Q.S."/>
        </authorList>
    </citation>
    <scope>NUCLEOTIDE SEQUENCE [LARGE SCALE GENOMIC DNA]</scope>
    <source>
        <strain evidence="1 2">HV_13</strain>
    </source>
</reference>